<organism evidence="4 5">
    <name type="scientific">Sphingomonas natans</name>
    <dbReference type="NCBI Taxonomy" id="3063330"/>
    <lineage>
        <taxon>Bacteria</taxon>
        <taxon>Pseudomonadati</taxon>
        <taxon>Pseudomonadota</taxon>
        <taxon>Alphaproteobacteria</taxon>
        <taxon>Sphingomonadales</taxon>
        <taxon>Sphingomonadaceae</taxon>
        <taxon>Sphingomonas</taxon>
    </lineage>
</organism>
<dbReference type="Gene3D" id="1.10.357.10">
    <property type="entry name" value="Tetracycline Repressor, domain 2"/>
    <property type="match status" value="1"/>
</dbReference>
<accession>A0ABT8Y6G3</accession>
<name>A0ABT8Y6G3_9SPHN</name>
<reference evidence="4" key="1">
    <citation type="submission" date="2023-07" db="EMBL/GenBank/DDBJ databases">
        <authorList>
            <person name="Kim M."/>
        </authorList>
    </citation>
    <scope>NUCLEOTIDE SEQUENCE</scope>
    <source>
        <strain evidence="4">BIUV-7</strain>
    </source>
</reference>
<comment type="caution">
    <text evidence="4">The sequence shown here is derived from an EMBL/GenBank/DDBJ whole genome shotgun (WGS) entry which is preliminary data.</text>
</comment>
<evidence type="ECO:0000259" key="3">
    <source>
        <dbReference type="PROSITE" id="PS50977"/>
    </source>
</evidence>
<dbReference type="InterPro" id="IPR001647">
    <property type="entry name" value="HTH_TetR"/>
</dbReference>
<dbReference type="Proteomes" id="UP001169764">
    <property type="component" value="Unassembled WGS sequence"/>
</dbReference>
<evidence type="ECO:0000256" key="1">
    <source>
        <dbReference type="ARBA" id="ARBA00023125"/>
    </source>
</evidence>
<dbReference type="Pfam" id="PF00440">
    <property type="entry name" value="TetR_N"/>
    <property type="match status" value="1"/>
</dbReference>
<feature type="DNA-binding region" description="H-T-H motif" evidence="2">
    <location>
        <begin position="39"/>
        <end position="58"/>
    </location>
</feature>
<protein>
    <submittedName>
        <fullName evidence="4">TetR/AcrR family transcriptional regulator</fullName>
    </submittedName>
</protein>
<proteinExistence type="predicted"/>
<dbReference type="InterPro" id="IPR009057">
    <property type="entry name" value="Homeodomain-like_sf"/>
</dbReference>
<feature type="domain" description="HTH tetR-type" evidence="3">
    <location>
        <begin position="17"/>
        <end position="76"/>
    </location>
</feature>
<evidence type="ECO:0000313" key="5">
    <source>
        <dbReference type="Proteomes" id="UP001169764"/>
    </source>
</evidence>
<keyword evidence="5" id="KW-1185">Reference proteome</keyword>
<dbReference type="SUPFAM" id="SSF46689">
    <property type="entry name" value="Homeodomain-like"/>
    <property type="match status" value="1"/>
</dbReference>
<evidence type="ECO:0000256" key="2">
    <source>
        <dbReference type="PROSITE-ProRule" id="PRU00335"/>
    </source>
</evidence>
<evidence type="ECO:0000313" key="4">
    <source>
        <dbReference type="EMBL" id="MDO6413911.1"/>
    </source>
</evidence>
<dbReference type="PROSITE" id="PS50977">
    <property type="entry name" value="HTH_TETR_2"/>
    <property type="match status" value="1"/>
</dbReference>
<dbReference type="RefSeq" id="WP_303540678.1">
    <property type="nucleotide sequence ID" value="NZ_JAUOTP010000002.1"/>
</dbReference>
<keyword evidence="1 2" id="KW-0238">DNA-binding</keyword>
<sequence>MSDSDPIPPGARAQKKEEARTAIADAVIALLVEGRLDLNHDAVAERTGLARRTVYRYFPDRESLLGAGTDRVRQLAGPGVAFPRSEADLTGQLEAIYTGFDKIAPITTLVRSTPQGRAMRKANNKVRVERYRAATADAVKSLPPDDQTLATAMLQVLHTTPWLEMHDHWELSGEQIARATGWAIRTLLADLRARGNRPLDE</sequence>
<dbReference type="EMBL" id="JAUOTP010000002">
    <property type="protein sequence ID" value="MDO6413911.1"/>
    <property type="molecule type" value="Genomic_DNA"/>
</dbReference>
<gene>
    <name evidence="4" type="ORF">Q4F19_05915</name>
</gene>